<dbReference type="SMART" id="SM00487">
    <property type="entry name" value="DEXDc"/>
    <property type="match status" value="1"/>
</dbReference>
<dbReference type="Pfam" id="PF18019">
    <property type="entry name" value="Cas3_HD"/>
    <property type="match status" value="1"/>
</dbReference>
<dbReference type="Pfam" id="PF22590">
    <property type="entry name" value="Cas3-like_C_2"/>
    <property type="match status" value="1"/>
</dbReference>
<keyword evidence="9" id="KW-0051">Antiviral defense</keyword>
<dbReference type="Gene3D" id="1.10.3210.30">
    <property type="match status" value="1"/>
</dbReference>
<dbReference type="InterPro" id="IPR054712">
    <property type="entry name" value="Cas3-like_dom"/>
</dbReference>
<dbReference type="InterPro" id="IPR050547">
    <property type="entry name" value="DEAD_box_RNA_helicases"/>
</dbReference>
<evidence type="ECO:0000256" key="7">
    <source>
        <dbReference type="ARBA" id="ARBA00022806"/>
    </source>
</evidence>
<sequence length="888" mass="98975">MRGPKQKQKPFPVVEYQQCPAKTYRDDDGNLLQGRSVYEHCLIVGSVANCLIAYFPESLRKLFPEGSALVAACHDVGKLSPTFYLRLQIALKLASSPLAQSLLSCLAFSPQPKMTEISHFEQRGWSGHAGAGAIAMEDISGSSVIGAIVGQHHGRRAATSIHCANSEVLGGEAWQRERRALVEALQREFNEPWPAINDFAPRQLLAGLTSVADWIGSSRAFDNPALPWREQLPLALDTAGIVETPQFLPNLTFGDIFKDETGHPYHPNEAQLLLHEAITGPGVYVLEAPMGLGKTEAALYAAYKVLAAGQANGIYFALPTQLTSDKIHQRFSAYLQAILAPDSQHRQALLLHGKAHLQAQEMGEEGKPGGSWFASRKRGLLAPFAVGTLDQALMAAMNVTHGFVRAYGLAGKVVVLDEVHSYDSFTSLIMHRLVEILRALHCTVIILSATLTQSRRAALLSASSTDSDAYPLISAQPHLSPDVFSLPLSPPASKKVDLQFVPYDPAQALEEALRRAEQGQQVLWIENTVSDAQARYFDFAARCAEMGIECGLLHSRFTPRDRAEKEDIWVNLYGKSGWADRIRAGRVLIGTQVLEQSIDIDADFLVTRFAPTDLLMQRLGRLWRHAQTPRPKGARCEAWILAPEVDAATASPEREFGASALVYSPYVLCRSLEVWHARSGVSLPEDIRPMLEATYVEREEPEPMSRWKHELFNGRKIWPARKGVNELEQLARLTLSSESTTLPESRARTRYSEQDNGAFLLLRAVIRDEKAKTIRLQLLDDEWLEIPKQRNRLDEALWRQYSLRLESERVSLRCTQYPDAVEGEWIWDCGLRHLFYAGNPAENEDRELRVAIVGADGDLRGIDGEFQSARYLYSYRAGTGLRIMKKEQ</sequence>
<dbReference type="InterPro" id="IPR014001">
    <property type="entry name" value="Helicase_ATP-bd"/>
</dbReference>
<keyword evidence="5" id="KW-0547">Nucleotide-binding</keyword>
<dbReference type="GO" id="GO:0016787">
    <property type="term" value="F:hydrolase activity"/>
    <property type="evidence" value="ECO:0007669"/>
    <property type="project" value="UniProtKB-KW"/>
</dbReference>
<dbReference type="InterPro" id="IPR011545">
    <property type="entry name" value="DEAD/DEAH_box_helicase_dom"/>
</dbReference>
<dbReference type="GO" id="GO:0005524">
    <property type="term" value="F:ATP binding"/>
    <property type="evidence" value="ECO:0007669"/>
    <property type="project" value="UniProtKB-KW"/>
</dbReference>
<dbReference type="InterPro" id="IPR038257">
    <property type="entry name" value="CRISPR-assoc_Cas3_HD_sf"/>
</dbReference>
<dbReference type="Proteomes" id="UP000249005">
    <property type="component" value="Chromosome 1"/>
</dbReference>
<keyword evidence="12" id="KW-1185">Reference proteome</keyword>
<dbReference type="InterPro" id="IPR027417">
    <property type="entry name" value="P-loop_NTPase"/>
</dbReference>
<dbReference type="InterPro" id="IPR006483">
    <property type="entry name" value="CRISPR-assoc_Cas3_HD"/>
</dbReference>
<dbReference type="PANTHER" id="PTHR47963:SF9">
    <property type="entry name" value="CRISPR-ASSOCIATED ENDONUCLEASE_HELICASE CAS3"/>
    <property type="match status" value="1"/>
</dbReference>
<reference evidence="11 12" key="1">
    <citation type="submission" date="2018-06" db="EMBL/GenBank/DDBJ databases">
        <authorList>
            <consortium name="Pathogen Informatics"/>
            <person name="Doyle S."/>
        </authorList>
    </citation>
    <scope>NUCLEOTIDE SEQUENCE [LARGE SCALE GENOMIC DNA]</scope>
    <source>
        <strain evidence="11 12">NCTC12151</strain>
    </source>
</reference>
<evidence type="ECO:0000259" key="10">
    <source>
        <dbReference type="PROSITE" id="PS51643"/>
    </source>
</evidence>
<dbReference type="GO" id="GO:0003723">
    <property type="term" value="F:RNA binding"/>
    <property type="evidence" value="ECO:0007669"/>
    <property type="project" value="TreeGrafter"/>
</dbReference>
<gene>
    <name evidence="11" type="ORF">NCTC12151_00609</name>
</gene>
<protein>
    <submittedName>
        <fullName evidence="11">Helicase Cas3</fullName>
    </submittedName>
</protein>
<dbReference type="OrthoDB" id="9810236at2"/>
<comment type="similarity">
    <text evidence="2">In the central section; belongs to the CRISPR-associated helicase Cas3 family.</text>
</comment>
<feature type="domain" description="HD Cas3-type" evidence="10">
    <location>
        <begin position="30"/>
        <end position="215"/>
    </location>
</feature>
<dbReference type="KEGG" id="lri:NCTC12151_00609"/>
<dbReference type="GO" id="GO:0051607">
    <property type="term" value="P:defense response to virus"/>
    <property type="evidence" value="ECO:0007669"/>
    <property type="project" value="UniProtKB-KW"/>
</dbReference>
<proteinExistence type="inferred from homology"/>
<evidence type="ECO:0000313" key="11">
    <source>
        <dbReference type="EMBL" id="SQI36083.1"/>
    </source>
</evidence>
<dbReference type="PANTHER" id="PTHR47963">
    <property type="entry name" value="DEAD-BOX ATP-DEPENDENT RNA HELICASE 47, MITOCHONDRIAL"/>
    <property type="match status" value="1"/>
</dbReference>
<dbReference type="CDD" id="cd17930">
    <property type="entry name" value="DEXHc_cas3"/>
    <property type="match status" value="1"/>
</dbReference>
<organism evidence="11 12">
    <name type="scientific">Leminorella richardii</name>
    <dbReference type="NCBI Taxonomy" id="158841"/>
    <lineage>
        <taxon>Bacteria</taxon>
        <taxon>Pseudomonadati</taxon>
        <taxon>Pseudomonadota</taxon>
        <taxon>Gammaproteobacteria</taxon>
        <taxon>Enterobacterales</taxon>
        <taxon>Budviciaceae</taxon>
        <taxon>Leminorella</taxon>
    </lineage>
</organism>
<dbReference type="GO" id="GO:0046872">
    <property type="term" value="F:metal ion binding"/>
    <property type="evidence" value="ECO:0007669"/>
    <property type="project" value="UniProtKB-KW"/>
</dbReference>
<evidence type="ECO:0000256" key="6">
    <source>
        <dbReference type="ARBA" id="ARBA00022801"/>
    </source>
</evidence>
<accession>A0A2X4UA81</accession>
<keyword evidence="8" id="KW-0067">ATP-binding</keyword>
<dbReference type="EMBL" id="LS483470">
    <property type="protein sequence ID" value="SQI36083.1"/>
    <property type="molecule type" value="Genomic_DNA"/>
</dbReference>
<dbReference type="AlphaFoldDB" id="A0A2X4UA81"/>
<comment type="similarity">
    <text evidence="1">In the N-terminal section; belongs to the CRISPR-associated nuclease Cas3-HD family.</text>
</comment>
<dbReference type="RefSeq" id="WP_111739238.1">
    <property type="nucleotide sequence ID" value="NZ_LR698987.1"/>
</dbReference>
<keyword evidence="4" id="KW-0479">Metal-binding</keyword>
<evidence type="ECO:0000256" key="1">
    <source>
        <dbReference type="ARBA" id="ARBA00006847"/>
    </source>
</evidence>
<evidence type="ECO:0000256" key="3">
    <source>
        <dbReference type="ARBA" id="ARBA00022722"/>
    </source>
</evidence>
<keyword evidence="7 11" id="KW-0347">Helicase</keyword>
<evidence type="ECO:0000256" key="9">
    <source>
        <dbReference type="ARBA" id="ARBA00023118"/>
    </source>
</evidence>
<dbReference type="Pfam" id="PF00270">
    <property type="entry name" value="DEAD"/>
    <property type="match status" value="1"/>
</dbReference>
<dbReference type="CDD" id="cd09641">
    <property type="entry name" value="Cas3''_I"/>
    <property type="match status" value="1"/>
</dbReference>
<keyword evidence="6" id="KW-0378">Hydrolase</keyword>
<dbReference type="InterPro" id="IPR006474">
    <property type="entry name" value="Helicase_Cas3_CRISPR-ass_core"/>
</dbReference>
<dbReference type="Gene3D" id="3.40.50.300">
    <property type="entry name" value="P-loop containing nucleotide triphosphate hydrolases"/>
    <property type="match status" value="2"/>
</dbReference>
<evidence type="ECO:0000256" key="8">
    <source>
        <dbReference type="ARBA" id="ARBA00022840"/>
    </source>
</evidence>
<dbReference type="InterPro" id="IPR001650">
    <property type="entry name" value="Helicase_C-like"/>
</dbReference>
<dbReference type="PROSITE" id="PS51643">
    <property type="entry name" value="HD_CAS3"/>
    <property type="match status" value="1"/>
</dbReference>
<dbReference type="SMART" id="SM00490">
    <property type="entry name" value="HELICc"/>
    <property type="match status" value="1"/>
</dbReference>
<evidence type="ECO:0000313" key="12">
    <source>
        <dbReference type="Proteomes" id="UP000249005"/>
    </source>
</evidence>
<dbReference type="SUPFAM" id="SSF52540">
    <property type="entry name" value="P-loop containing nucleoside triphosphate hydrolases"/>
    <property type="match status" value="1"/>
</dbReference>
<keyword evidence="3" id="KW-0540">Nuclease</keyword>
<dbReference type="GO" id="GO:0004518">
    <property type="term" value="F:nuclease activity"/>
    <property type="evidence" value="ECO:0007669"/>
    <property type="project" value="UniProtKB-KW"/>
</dbReference>
<evidence type="ECO:0000256" key="2">
    <source>
        <dbReference type="ARBA" id="ARBA00009046"/>
    </source>
</evidence>
<name>A0A2X4UA81_9GAMM</name>
<evidence type="ECO:0000256" key="4">
    <source>
        <dbReference type="ARBA" id="ARBA00022723"/>
    </source>
</evidence>
<dbReference type="GO" id="GO:0003724">
    <property type="term" value="F:RNA helicase activity"/>
    <property type="evidence" value="ECO:0007669"/>
    <property type="project" value="TreeGrafter"/>
</dbReference>
<evidence type="ECO:0000256" key="5">
    <source>
        <dbReference type="ARBA" id="ARBA00022741"/>
    </source>
</evidence>
<dbReference type="NCBIfam" id="TIGR01587">
    <property type="entry name" value="cas3_core"/>
    <property type="match status" value="1"/>
</dbReference>